<dbReference type="EMBL" id="SMLB01000025">
    <property type="protein sequence ID" value="TDD67877.1"/>
    <property type="molecule type" value="Genomic_DNA"/>
</dbReference>
<dbReference type="RefSeq" id="WP_132104491.1">
    <property type="nucleotide sequence ID" value="NZ_SMLB01000025.1"/>
</dbReference>
<dbReference type="Proteomes" id="UP000295217">
    <property type="component" value="Unassembled WGS sequence"/>
</dbReference>
<reference evidence="2 3" key="1">
    <citation type="submission" date="2019-02" db="EMBL/GenBank/DDBJ databases">
        <title>Draft genome sequences of novel Actinobacteria.</title>
        <authorList>
            <person name="Sahin N."/>
            <person name="Ay H."/>
            <person name="Saygin H."/>
        </authorList>
    </citation>
    <scope>NUCLEOTIDE SEQUENCE [LARGE SCALE GENOMIC DNA]</scope>
    <source>
        <strain evidence="2 3">8K307</strain>
    </source>
</reference>
<dbReference type="SUPFAM" id="SSF69322">
    <property type="entry name" value="Tricorn protease domain 2"/>
    <property type="match status" value="1"/>
</dbReference>
<sequence length="441" mass="46527">MTLEDQVRDALDDLALRVPPRAGLADAVLREARRRRAKVRLATAGSTVVAVAAGTAFVVADPLATDGGGLGIVDPAAGGDAPEQVQEPNAPAAVTIDLDELPTGRPPSAPWYVDGALYVGGEAIPFEGDFSGFRAMYEVADSGLAVLTVPTDDEGQAGDFELSLVSRDGGRILLGAGQIYDFAVSSDGTLLAWAEHDWTTSRNTGPGRTVLYVADATTGEVLHEREQIGDDGSIGIVKGFLDGGRVVLDSATNAPGGVHVWHLVADTVTSWTDYGFTSAISRAGDLAVLTSPNGSDELSSGVVDTATEEVLWTTGQNDFVARQALSWDSRYLVITVAPTRSKAEELEDLERAGEASTGTELANQVVVADARTGERVLTVEGINPRGVIWQPDGSLIFEAWEDENRVGLVRCALDGKCELAAPVREVDHHDVRPPYILSGNQ</sequence>
<proteinExistence type="predicted"/>
<keyword evidence="1" id="KW-0812">Transmembrane</keyword>
<protein>
    <recommendedName>
        <fullName evidence="4">WD40 repeat domain-containing protein</fullName>
    </recommendedName>
</protein>
<organism evidence="2 3">
    <name type="scientific">Jiangella aurantiaca</name>
    <dbReference type="NCBI Taxonomy" id="2530373"/>
    <lineage>
        <taxon>Bacteria</taxon>
        <taxon>Bacillati</taxon>
        <taxon>Actinomycetota</taxon>
        <taxon>Actinomycetes</taxon>
        <taxon>Jiangellales</taxon>
        <taxon>Jiangellaceae</taxon>
        <taxon>Jiangella</taxon>
    </lineage>
</organism>
<evidence type="ECO:0000313" key="2">
    <source>
        <dbReference type="EMBL" id="TDD67877.1"/>
    </source>
</evidence>
<evidence type="ECO:0008006" key="4">
    <source>
        <dbReference type="Google" id="ProtNLM"/>
    </source>
</evidence>
<keyword evidence="1" id="KW-1133">Transmembrane helix</keyword>
<name>A0A4V2YRW1_9ACTN</name>
<accession>A0A4V2YRW1</accession>
<gene>
    <name evidence="2" type="ORF">E1262_17880</name>
</gene>
<keyword evidence="3" id="KW-1185">Reference proteome</keyword>
<evidence type="ECO:0000313" key="3">
    <source>
        <dbReference type="Proteomes" id="UP000295217"/>
    </source>
</evidence>
<feature type="transmembrane region" description="Helical" evidence="1">
    <location>
        <begin position="39"/>
        <end position="60"/>
    </location>
</feature>
<evidence type="ECO:0000256" key="1">
    <source>
        <dbReference type="SAM" id="Phobius"/>
    </source>
</evidence>
<keyword evidence="1" id="KW-0472">Membrane</keyword>
<dbReference type="AlphaFoldDB" id="A0A4V2YRW1"/>
<dbReference type="OrthoDB" id="5176683at2"/>
<comment type="caution">
    <text evidence="2">The sequence shown here is derived from an EMBL/GenBank/DDBJ whole genome shotgun (WGS) entry which is preliminary data.</text>
</comment>